<dbReference type="Proteomes" id="UP000198765">
    <property type="component" value="Chromosome I"/>
</dbReference>
<dbReference type="PROSITE" id="PS50011">
    <property type="entry name" value="PROTEIN_KINASE_DOM"/>
    <property type="match status" value="1"/>
</dbReference>
<dbReference type="RefSeq" id="WP_091200093.1">
    <property type="nucleotide sequence ID" value="NZ_LT594324.1"/>
</dbReference>
<gene>
    <name evidence="2" type="ORF">GA0070621_4913</name>
</gene>
<evidence type="ECO:0000313" key="2">
    <source>
        <dbReference type="EMBL" id="SBT53706.1"/>
    </source>
</evidence>
<dbReference type="AlphaFoldDB" id="A0A1A9AC70"/>
<dbReference type="InterPro" id="IPR000719">
    <property type="entry name" value="Prot_kinase_dom"/>
</dbReference>
<dbReference type="OrthoDB" id="4368010at2"/>
<keyword evidence="3" id="KW-1185">Reference proteome</keyword>
<reference evidence="2 3" key="1">
    <citation type="submission" date="2016-06" db="EMBL/GenBank/DDBJ databases">
        <authorList>
            <person name="Kjaerup R.B."/>
            <person name="Dalgaard T.S."/>
            <person name="Juul-Madsen H.R."/>
        </authorList>
    </citation>
    <scope>NUCLEOTIDE SEQUENCE [LARGE SCALE GENOMIC DNA]</scope>
    <source>
        <strain evidence="2 3">DSM 45248</strain>
    </source>
</reference>
<accession>A0A1A9AC70</accession>
<dbReference type="InterPro" id="IPR011009">
    <property type="entry name" value="Kinase-like_dom_sf"/>
</dbReference>
<evidence type="ECO:0000313" key="3">
    <source>
        <dbReference type="Proteomes" id="UP000198765"/>
    </source>
</evidence>
<organism evidence="2 3">
    <name type="scientific">Micromonospora narathiwatensis</name>
    <dbReference type="NCBI Taxonomy" id="299146"/>
    <lineage>
        <taxon>Bacteria</taxon>
        <taxon>Bacillati</taxon>
        <taxon>Actinomycetota</taxon>
        <taxon>Actinomycetes</taxon>
        <taxon>Micromonosporales</taxon>
        <taxon>Micromonosporaceae</taxon>
        <taxon>Micromonospora</taxon>
    </lineage>
</organism>
<evidence type="ECO:0000259" key="1">
    <source>
        <dbReference type="PROSITE" id="PS50011"/>
    </source>
</evidence>
<dbReference type="EMBL" id="LT594324">
    <property type="protein sequence ID" value="SBT53706.1"/>
    <property type="molecule type" value="Genomic_DNA"/>
</dbReference>
<sequence>MRTEEAIRLVAAARGDAELFGTDAPARRYRKLVAALHPDRLGAADPAVRAAATDALIEVTTRWRGGGGIMLGDYPLRRLAYAGDLADLYDVGADRLLKLPRDPADNDLMAREARALRVIAERGDPRHLPYVPRLVDSLRIRDATTGADRLANVLAAAPGLHSLAEVRRAYPDGLDPRDAAWMWRRLLVALGLAHRAGVVHGAVLPRHVLIEPDAHGLVLVDWCFSVVDGGAVPALVPGHEDWYPPEVTGRRACGPGTDLALAARCLTWLMADRAPHDLRAFAAGCARPALQARPDDAWRLLGELDEVLERLYGPRTFRSFTLNL</sequence>
<dbReference type="Gene3D" id="1.10.510.10">
    <property type="entry name" value="Transferase(Phosphotransferase) domain 1"/>
    <property type="match status" value="1"/>
</dbReference>
<proteinExistence type="predicted"/>
<dbReference type="PATRIC" id="fig|299146.4.peg.5073"/>
<dbReference type="SUPFAM" id="SSF56112">
    <property type="entry name" value="Protein kinase-like (PK-like)"/>
    <property type="match status" value="1"/>
</dbReference>
<name>A0A1A9AC70_9ACTN</name>
<dbReference type="GO" id="GO:0004672">
    <property type="term" value="F:protein kinase activity"/>
    <property type="evidence" value="ECO:0007669"/>
    <property type="project" value="InterPro"/>
</dbReference>
<feature type="domain" description="Protein kinase" evidence="1">
    <location>
        <begin position="56"/>
        <end position="324"/>
    </location>
</feature>
<dbReference type="GO" id="GO:0005524">
    <property type="term" value="F:ATP binding"/>
    <property type="evidence" value="ECO:0007669"/>
    <property type="project" value="InterPro"/>
</dbReference>
<protein>
    <recommendedName>
        <fullName evidence="1">Protein kinase domain-containing protein</fullName>
    </recommendedName>
</protein>